<reference evidence="2 3" key="1">
    <citation type="journal article" date="2019" name="Int. J. Syst. Evol. Microbiol.">
        <title>The Global Catalogue of Microorganisms (GCM) 10K type strain sequencing project: providing services to taxonomists for standard genome sequencing and annotation.</title>
        <authorList>
            <consortium name="The Broad Institute Genomics Platform"/>
            <consortium name="The Broad Institute Genome Sequencing Center for Infectious Disease"/>
            <person name="Wu L."/>
            <person name="Ma J."/>
        </authorList>
    </citation>
    <scope>NUCLEOTIDE SEQUENCE [LARGE SCALE GENOMIC DNA]</scope>
    <source>
        <strain evidence="2 3">JCM 8201</strain>
    </source>
</reference>
<keyword evidence="1" id="KW-0472">Membrane</keyword>
<evidence type="ECO:0000313" key="2">
    <source>
        <dbReference type="EMBL" id="GAA2719719.1"/>
    </source>
</evidence>
<gene>
    <name evidence="2" type="ORF">GCM10010439_06050</name>
</gene>
<keyword evidence="3" id="KW-1185">Reference proteome</keyword>
<keyword evidence="1" id="KW-1133">Transmembrane helix</keyword>
<protein>
    <submittedName>
        <fullName evidence="2">Uncharacterized protein</fullName>
    </submittedName>
</protein>
<evidence type="ECO:0000256" key="1">
    <source>
        <dbReference type="SAM" id="Phobius"/>
    </source>
</evidence>
<dbReference type="RefSeq" id="WP_344448535.1">
    <property type="nucleotide sequence ID" value="NZ_BAAATZ010000002.1"/>
</dbReference>
<comment type="caution">
    <text evidence="2">The sequence shown here is derived from an EMBL/GenBank/DDBJ whole genome shotgun (WGS) entry which is preliminary data.</text>
</comment>
<proteinExistence type="predicted"/>
<accession>A0ABN3TVV1</accession>
<organism evidence="2 3">
    <name type="scientific">Actinocorallia aurantiaca</name>
    <dbReference type="NCBI Taxonomy" id="46204"/>
    <lineage>
        <taxon>Bacteria</taxon>
        <taxon>Bacillati</taxon>
        <taxon>Actinomycetota</taxon>
        <taxon>Actinomycetes</taxon>
        <taxon>Streptosporangiales</taxon>
        <taxon>Thermomonosporaceae</taxon>
        <taxon>Actinocorallia</taxon>
    </lineage>
</organism>
<keyword evidence="1" id="KW-0812">Transmembrane</keyword>
<feature type="transmembrane region" description="Helical" evidence="1">
    <location>
        <begin position="32"/>
        <end position="56"/>
    </location>
</feature>
<dbReference type="Proteomes" id="UP001501842">
    <property type="component" value="Unassembled WGS sequence"/>
</dbReference>
<name>A0ABN3TVV1_9ACTN</name>
<sequence length="237" mass="26058">MATKSKGGGASKASAKDRVAAMRAAEKRRERVRWMITFAVVIVIIGALGGGAYWAIQKNEQEQVEKDAKANQVRLEAGPPWTLPADPVKVAKKLGLEVKQGMEGDAKHEHAHLSLFVNGEQQPIPANLGIDPASNIAELHTHDARGVLHVESYSADKVFTLDQVFKIWEVPLSKTQIGQFKTDAERVLKFYVDGKEVQDDPSKIELSHHREIGIVFGTEEQNAKVKVPASFQFADGE</sequence>
<dbReference type="EMBL" id="BAAATZ010000002">
    <property type="protein sequence ID" value="GAA2719719.1"/>
    <property type="molecule type" value="Genomic_DNA"/>
</dbReference>
<evidence type="ECO:0000313" key="3">
    <source>
        <dbReference type="Proteomes" id="UP001501842"/>
    </source>
</evidence>